<keyword evidence="2" id="KW-0812">Transmembrane</keyword>
<feature type="coiled-coil region" evidence="1">
    <location>
        <begin position="366"/>
        <end position="400"/>
    </location>
</feature>
<evidence type="ECO:0000256" key="2">
    <source>
        <dbReference type="SAM" id="Phobius"/>
    </source>
</evidence>
<gene>
    <name evidence="4" type="ORF">MNB_SV-10-1226</name>
</gene>
<proteinExistence type="predicted"/>
<dbReference type="AlphaFoldDB" id="A0A1W1CT69"/>
<keyword evidence="2" id="KW-1133">Transmembrane helix</keyword>
<dbReference type="InterPro" id="IPR036737">
    <property type="entry name" value="OmpA-like_sf"/>
</dbReference>
<protein>
    <submittedName>
        <fullName evidence="4">Putative periplasmic protein</fullName>
    </submittedName>
</protein>
<keyword evidence="1" id="KW-0175">Coiled coil</keyword>
<dbReference type="Pfam" id="PF00691">
    <property type="entry name" value="OmpA"/>
    <property type="match status" value="1"/>
</dbReference>
<dbReference type="InterPro" id="IPR050330">
    <property type="entry name" value="Bact_OuterMem_StrucFunc"/>
</dbReference>
<evidence type="ECO:0000313" key="4">
    <source>
        <dbReference type="EMBL" id="SFV69016.1"/>
    </source>
</evidence>
<reference evidence="4" key="1">
    <citation type="submission" date="2016-10" db="EMBL/GenBank/DDBJ databases">
        <authorList>
            <person name="de Groot N.N."/>
        </authorList>
    </citation>
    <scope>NUCLEOTIDE SEQUENCE</scope>
</reference>
<dbReference type="PANTHER" id="PTHR30329">
    <property type="entry name" value="STATOR ELEMENT OF FLAGELLAR MOTOR COMPLEX"/>
    <property type="match status" value="1"/>
</dbReference>
<dbReference type="Gene3D" id="3.30.1330.60">
    <property type="entry name" value="OmpA-like domain"/>
    <property type="match status" value="1"/>
</dbReference>
<dbReference type="PROSITE" id="PS51123">
    <property type="entry name" value="OMPA_2"/>
    <property type="match status" value="1"/>
</dbReference>
<dbReference type="SUPFAM" id="SSF103088">
    <property type="entry name" value="OmpA-like"/>
    <property type="match status" value="1"/>
</dbReference>
<dbReference type="PANTHER" id="PTHR30329:SF21">
    <property type="entry name" value="LIPOPROTEIN YIAD-RELATED"/>
    <property type="match status" value="1"/>
</dbReference>
<feature type="transmembrane region" description="Helical" evidence="2">
    <location>
        <begin position="242"/>
        <end position="261"/>
    </location>
</feature>
<evidence type="ECO:0000259" key="3">
    <source>
        <dbReference type="PROSITE" id="PS51123"/>
    </source>
</evidence>
<keyword evidence="2" id="KW-0472">Membrane</keyword>
<accession>A0A1W1CT69</accession>
<name>A0A1W1CT69_9ZZZZ</name>
<organism evidence="4">
    <name type="scientific">hydrothermal vent metagenome</name>
    <dbReference type="NCBI Taxonomy" id="652676"/>
    <lineage>
        <taxon>unclassified sequences</taxon>
        <taxon>metagenomes</taxon>
        <taxon>ecological metagenomes</taxon>
    </lineage>
</organism>
<sequence>MQDPVALERALQSVISPVIAQEIAENKDKMIDALYPIMGGMISKYVTNAIKEMMEHINAKIEEGLSFERYKRKLKAKMTGVSETEILLEESLDATIRSLFIIQKETGLLVAEAHLENREINDPHMVASMASAIRDFVNDWTEKAEETSEVQLLSYGNATLYIESAGSVYLIAFLDTEPDFEQRSKINAFFAKIIKKYSRFFQDFDGDDSAPEIQTIEELMQKFLRETKSVVPREDAAKKNPLKYILILFLLLCFAYAAYWGKGKYELYLLEQQISRQAGAHITIEKEDHTLYLKGYLSSIKDFYTIKKLIKEKTGKDFVNEMYLPPEEMDRKLMRQKKTMAQTVKRLNLEINRTLKDQQHTVKVLENTLTSKYDRLEQKIAGLEAELKTINTQYHTTRKKLDTAISISMMKAHVLETLKEAFGHTGAFHPKDGSLDFRNKHLFEAGQSVPQAGSLSVLKQGFKKYITVLMGDKQIKPYIKGFVIEGYTDSSGSYDLNRALSFERATQIKNYLLTLPVSKQYHLSKIIDARGMADKNPVIINGVEDKEASRRIKIRFVFNSDKAIESIEKALND</sequence>
<dbReference type="InterPro" id="IPR006665">
    <property type="entry name" value="OmpA-like"/>
</dbReference>
<dbReference type="EMBL" id="FPHL01000057">
    <property type="protein sequence ID" value="SFV69016.1"/>
    <property type="molecule type" value="Genomic_DNA"/>
</dbReference>
<evidence type="ECO:0000256" key="1">
    <source>
        <dbReference type="SAM" id="Coils"/>
    </source>
</evidence>
<feature type="domain" description="OmpA-like" evidence="3">
    <location>
        <begin position="438"/>
        <end position="560"/>
    </location>
</feature>